<dbReference type="PANTHER" id="PTHR45023:SF4">
    <property type="entry name" value="GLYCINE-RICH PROTEIN-RELATED"/>
    <property type="match status" value="1"/>
</dbReference>
<dbReference type="EMBL" id="JBCNJP010000015">
    <property type="protein sequence ID" value="KAK9066766.1"/>
    <property type="molecule type" value="Genomic_DNA"/>
</dbReference>
<evidence type="ECO:0000256" key="1">
    <source>
        <dbReference type="SAM" id="MobiDB-lite"/>
    </source>
</evidence>
<feature type="region of interest" description="Disordered" evidence="1">
    <location>
        <begin position="1"/>
        <end position="122"/>
    </location>
</feature>
<protein>
    <recommendedName>
        <fullName evidence="2">No apical meristem-associated C-terminal domain-containing protein</fullName>
    </recommendedName>
</protein>
<feature type="compositionally biased region" description="Low complexity" evidence="1">
    <location>
        <begin position="43"/>
        <end position="56"/>
    </location>
</feature>
<reference evidence="3 4" key="1">
    <citation type="submission" date="2024-04" db="EMBL/GenBank/DDBJ databases">
        <title>The reference genome of an endangered Asteraceae, Deinandra increscens subsp. villosa, native to the Central Coast of California.</title>
        <authorList>
            <person name="Guilliams M."/>
            <person name="Hasenstab-Lehman K."/>
            <person name="Meyer R."/>
            <person name="Mcevoy S."/>
        </authorList>
    </citation>
    <scope>NUCLEOTIDE SEQUENCE [LARGE SCALE GENOMIC DNA]</scope>
    <source>
        <tissue evidence="3">Leaf</tissue>
    </source>
</reference>
<accession>A0AAP0GZ24</accession>
<organism evidence="3 4">
    <name type="scientific">Deinandra increscens subsp. villosa</name>
    <dbReference type="NCBI Taxonomy" id="3103831"/>
    <lineage>
        <taxon>Eukaryota</taxon>
        <taxon>Viridiplantae</taxon>
        <taxon>Streptophyta</taxon>
        <taxon>Embryophyta</taxon>
        <taxon>Tracheophyta</taxon>
        <taxon>Spermatophyta</taxon>
        <taxon>Magnoliopsida</taxon>
        <taxon>eudicotyledons</taxon>
        <taxon>Gunneridae</taxon>
        <taxon>Pentapetalae</taxon>
        <taxon>asterids</taxon>
        <taxon>campanulids</taxon>
        <taxon>Asterales</taxon>
        <taxon>Asteraceae</taxon>
        <taxon>Asteroideae</taxon>
        <taxon>Heliantheae alliance</taxon>
        <taxon>Madieae</taxon>
        <taxon>Madiinae</taxon>
        <taxon>Deinandra</taxon>
    </lineage>
</organism>
<sequence length="353" mass="40431">MPMWGGQPNPLFLGQQSSNVYNPNPAFTNYAQWGQNPPPQGFPSPFQSQPVFSPNFTSVPSHPQTPLLDQDDDIEIVPETQVPDRVRRGRGKGKNRSKDSKKKKDGCHGIPKRSNSQTKDAFWDRVSKKFHASKKAAARPDEIPTFRNNDKLSGKWGTIKKKVAKFHGVFLGVERTRPSGASDGDLINIAVNRYKDDNTNSAPLLQHYQILKSSPKFAEIVEITNASKKRSSTDRDSPMGSNSTGRCNINLNEDSVFEDEDETQPQEQEVLRRPVGKKKSIRLEKELEMDEKMNAQMSRFNAEHEKRTQIREKKLRLQQFRLLGMDTRNLEPEQREMIEKEKRKIMTELRDDE</sequence>
<dbReference type="PANTHER" id="PTHR45023">
    <property type="match status" value="1"/>
</dbReference>
<dbReference type="Pfam" id="PF14303">
    <property type="entry name" value="NAM-associated"/>
    <property type="match status" value="1"/>
</dbReference>
<comment type="caution">
    <text evidence="3">The sequence shown here is derived from an EMBL/GenBank/DDBJ whole genome shotgun (WGS) entry which is preliminary data.</text>
</comment>
<evidence type="ECO:0000259" key="2">
    <source>
        <dbReference type="Pfam" id="PF14303"/>
    </source>
</evidence>
<evidence type="ECO:0000313" key="3">
    <source>
        <dbReference type="EMBL" id="KAK9066766.1"/>
    </source>
</evidence>
<dbReference type="Proteomes" id="UP001408789">
    <property type="component" value="Unassembled WGS sequence"/>
</dbReference>
<dbReference type="InterPro" id="IPR029466">
    <property type="entry name" value="NAM-associated_C"/>
</dbReference>
<evidence type="ECO:0000313" key="4">
    <source>
        <dbReference type="Proteomes" id="UP001408789"/>
    </source>
</evidence>
<feature type="compositionally biased region" description="Polar residues" evidence="1">
    <location>
        <begin position="14"/>
        <end position="33"/>
    </location>
</feature>
<feature type="compositionally biased region" description="Basic residues" evidence="1">
    <location>
        <begin position="87"/>
        <end position="105"/>
    </location>
</feature>
<proteinExistence type="predicted"/>
<name>A0AAP0GZ24_9ASTR</name>
<dbReference type="AlphaFoldDB" id="A0AAP0GZ24"/>
<feature type="compositionally biased region" description="Polar residues" evidence="1">
    <location>
        <begin position="239"/>
        <end position="248"/>
    </location>
</feature>
<feature type="region of interest" description="Disordered" evidence="1">
    <location>
        <begin position="227"/>
        <end position="248"/>
    </location>
</feature>
<gene>
    <name evidence="3" type="ORF">SSX86_014089</name>
</gene>
<keyword evidence="4" id="KW-1185">Reference proteome</keyword>
<feature type="domain" description="No apical meristem-associated C-terminal" evidence="2">
    <location>
        <begin position="205"/>
        <end position="345"/>
    </location>
</feature>